<dbReference type="Proteomes" id="UP001408789">
    <property type="component" value="Unassembled WGS sequence"/>
</dbReference>
<dbReference type="PANTHER" id="PTHR46764:SF6">
    <property type="entry name" value="RING-TYPE E3 UBIQUITIN TRANSFERASE"/>
    <property type="match status" value="1"/>
</dbReference>
<evidence type="ECO:0000256" key="7">
    <source>
        <dbReference type="ARBA" id="ARBA00022786"/>
    </source>
</evidence>
<proteinExistence type="predicted"/>
<feature type="domain" description="SPX" evidence="11">
    <location>
        <begin position="1"/>
        <end position="134"/>
    </location>
</feature>
<keyword evidence="5" id="KW-0479">Metal-binding</keyword>
<dbReference type="InterPro" id="IPR033326">
    <property type="entry name" value="BAH1"/>
</dbReference>
<dbReference type="PROSITE" id="PS00518">
    <property type="entry name" value="ZF_RING_1"/>
    <property type="match status" value="1"/>
</dbReference>
<dbReference type="InterPro" id="IPR018957">
    <property type="entry name" value="Znf_C3HC4_RING-type"/>
</dbReference>
<dbReference type="InterPro" id="IPR001841">
    <property type="entry name" value="Znf_RING"/>
</dbReference>
<dbReference type="SUPFAM" id="SSF57850">
    <property type="entry name" value="RING/U-box"/>
    <property type="match status" value="1"/>
</dbReference>
<dbReference type="GO" id="GO:0061630">
    <property type="term" value="F:ubiquitin protein ligase activity"/>
    <property type="evidence" value="ECO:0007669"/>
    <property type="project" value="UniProtKB-EC"/>
</dbReference>
<dbReference type="PROSITE" id="PS50089">
    <property type="entry name" value="ZF_RING_2"/>
    <property type="match status" value="1"/>
</dbReference>
<keyword evidence="13" id="KW-1185">Reference proteome</keyword>
<feature type="domain" description="RING-type" evidence="10">
    <location>
        <begin position="205"/>
        <end position="254"/>
    </location>
</feature>
<dbReference type="CDD" id="cd23127">
    <property type="entry name" value="RING-HC_BAH1-like"/>
    <property type="match status" value="1"/>
</dbReference>
<keyword evidence="4" id="KW-0808">Transferase</keyword>
<evidence type="ECO:0000256" key="4">
    <source>
        <dbReference type="ARBA" id="ARBA00022679"/>
    </source>
</evidence>
<keyword evidence="6 9" id="KW-0863">Zinc-finger</keyword>
<evidence type="ECO:0000256" key="5">
    <source>
        <dbReference type="ARBA" id="ARBA00022723"/>
    </source>
</evidence>
<comment type="pathway">
    <text evidence="2">Protein modification; protein ubiquitination.</text>
</comment>
<dbReference type="Pfam" id="PF00097">
    <property type="entry name" value="zf-C3HC4"/>
    <property type="match status" value="1"/>
</dbReference>
<protein>
    <recommendedName>
        <fullName evidence="3">RING-type E3 ubiquitin transferase</fullName>
        <ecNumber evidence="3">2.3.2.27</ecNumber>
    </recommendedName>
</protein>
<keyword evidence="8" id="KW-0862">Zinc</keyword>
<name>A0AAP0H8I3_9ASTR</name>
<dbReference type="EMBL" id="JBCNJP010000007">
    <property type="protein sequence ID" value="KAK9075751.1"/>
    <property type="molecule type" value="Genomic_DNA"/>
</dbReference>
<accession>A0AAP0H8I3</accession>
<dbReference type="PANTHER" id="PTHR46764">
    <property type="entry name" value="E3 UBIQUITIN-PROTEIN LIGASE BAH1"/>
    <property type="match status" value="1"/>
</dbReference>
<evidence type="ECO:0000259" key="11">
    <source>
        <dbReference type="PROSITE" id="PS51382"/>
    </source>
</evidence>
<evidence type="ECO:0000256" key="6">
    <source>
        <dbReference type="ARBA" id="ARBA00022771"/>
    </source>
</evidence>
<evidence type="ECO:0000259" key="10">
    <source>
        <dbReference type="PROSITE" id="PS50089"/>
    </source>
</evidence>
<dbReference type="SMART" id="SM00184">
    <property type="entry name" value="RING"/>
    <property type="match status" value="1"/>
</dbReference>
<dbReference type="EC" id="2.3.2.27" evidence="3"/>
<sequence length="309" mass="35163">MKFFKEYGEYMLQIQDQKKLPGVDFKNLKKMLKQCRSVINVCDGSFFPSLMKEMCMVVGSFNEHAQKVLDVHLATGFRKYFVWCRDKVQGNPGAVIKEGKDLVGYAIMNAIAMRKILKKYDKIHDSKQGEAFRSQVQSMHMDILQSPWLFELIALDINLRETKGMNNIGNGSELFEGCSLIFKDGKPTISCELCDAVNLEIDLTCSICLDTVFDPVYLTCGHIFCFMCACKSGSVTIVDGLKATHPTAKCPLCREAGVYHGSLHLEELNILLGRSCPEYWEKRLKTERVERLREAKEHWESQSRAFLGI</sequence>
<dbReference type="AlphaFoldDB" id="A0AAP0H8I3"/>
<reference evidence="12 13" key="1">
    <citation type="submission" date="2024-04" db="EMBL/GenBank/DDBJ databases">
        <title>The reference genome of an endangered Asteraceae, Deinandra increscens subsp. villosa, native to the Central Coast of California.</title>
        <authorList>
            <person name="Guilliams M."/>
            <person name="Hasenstab-Lehman K."/>
            <person name="Meyer R."/>
            <person name="Mcevoy S."/>
        </authorList>
    </citation>
    <scope>NUCLEOTIDE SEQUENCE [LARGE SCALE GENOMIC DNA]</scope>
    <source>
        <tissue evidence="12">Leaf</tissue>
    </source>
</reference>
<dbReference type="Gene3D" id="3.30.40.10">
    <property type="entry name" value="Zinc/RING finger domain, C3HC4 (zinc finger)"/>
    <property type="match status" value="1"/>
</dbReference>
<evidence type="ECO:0000256" key="9">
    <source>
        <dbReference type="PROSITE-ProRule" id="PRU00175"/>
    </source>
</evidence>
<dbReference type="PROSITE" id="PS51382">
    <property type="entry name" value="SPX"/>
    <property type="match status" value="1"/>
</dbReference>
<dbReference type="InterPro" id="IPR004331">
    <property type="entry name" value="SPX_dom"/>
</dbReference>
<dbReference type="InterPro" id="IPR013083">
    <property type="entry name" value="Znf_RING/FYVE/PHD"/>
</dbReference>
<comment type="catalytic activity">
    <reaction evidence="1">
        <text>S-ubiquitinyl-[E2 ubiquitin-conjugating enzyme]-L-cysteine + [acceptor protein]-L-lysine = [E2 ubiquitin-conjugating enzyme]-L-cysteine + N(6)-ubiquitinyl-[acceptor protein]-L-lysine.</text>
        <dbReference type="EC" id="2.3.2.27"/>
    </reaction>
</comment>
<organism evidence="12 13">
    <name type="scientific">Deinandra increscens subsp. villosa</name>
    <dbReference type="NCBI Taxonomy" id="3103831"/>
    <lineage>
        <taxon>Eukaryota</taxon>
        <taxon>Viridiplantae</taxon>
        <taxon>Streptophyta</taxon>
        <taxon>Embryophyta</taxon>
        <taxon>Tracheophyta</taxon>
        <taxon>Spermatophyta</taxon>
        <taxon>Magnoliopsida</taxon>
        <taxon>eudicotyledons</taxon>
        <taxon>Gunneridae</taxon>
        <taxon>Pentapetalae</taxon>
        <taxon>asterids</taxon>
        <taxon>campanulids</taxon>
        <taxon>Asterales</taxon>
        <taxon>Asteraceae</taxon>
        <taxon>Asteroideae</taxon>
        <taxon>Heliantheae alliance</taxon>
        <taxon>Madieae</taxon>
        <taxon>Madiinae</taxon>
        <taxon>Deinandra</taxon>
    </lineage>
</organism>
<evidence type="ECO:0000256" key="2">
    <source>
        <dbReference type="ARBA" id="ARBA00004906"/>
    </source>
</evidence>
<evidence type="ECO:0000256" key="3">
    <source>
        <dbReference type="ARBA" id="ARBA00012483"/>
    </source>
</evidence>
<evidence type="ECO:0000313" key="13">
    <source>
        <dbReference type="Proteomes" id="UP001408789"/>
    </source>
</evidence>
<evidence type="ECO:0000256" key="8">
    <source>
        <dbReference type="ARBA" id="ARBA00022833"/>
    </source>
</evidence>
<evidence type="ECO:0000256" key="1">
    <source>
        <dbReference type="ARBA" id="ARBA00000900"/>
    </source>
</evidence>
<keyword evidence="7" id="KW-0833">Ubl conjugation pathway</keyword>
<dbReference type="GO" id="GO:0008270">
    <property type="term" value="F:zinc ion binding"/>
    <property type="evidence" value="ECO:0007669"/>
    <property type="project" value="UniProtKB-KW"/>
</dbReference>
<dbReference type="InterPro" id="IPR017907">
    <property type="entry name" value="Znf_RING_CS"/>
</dbReference>
<evidence type="ECO:0000313" key="12">
    <source>
        <dbReference type="EMBL" id="KAK9075751.1"/>
    </source>
</evidence>
<gene>
    <name evidence="12" type="ORF">SSX86_004080</name>
</gene>
<comment type="caution">
    <text evidence="12">The sequence shown here is derived from an EMBL/GenBank/DDBJ whole genome shotgun (WGS) entry which is preliminary data.</text>
</comment>